<dbReference type="InterPro" id="IPR036291">
    <property type="entry name" value="NAD(P)-bd_dom_sf"/>
</dbReference>
<dbReference type="SUPFAM" id="SSF51735">
    <property type="entry name" value="NAD(P)-binding Rossmann-fold domains"/>
    <property type="match status" value="1"/>
</dbReference>
<protein>
    <submittedName>
        <fullName evidence="3">NAD dependent epimerase/dehydratase f</fullName>
    </submittedName>
</protein>
<organism evidence="3">
    <name type="scientific">sediment metagenome</name>
    <dbReference type="NCBI Taxonomy" id="749907"/>
    <lineage>
        <taxon>unclassified sequences</taxon>
        <taxon>metagenomes</taxon>
        <taxon>ecological metagenomes</taxon>
    </lineage>
</organism>
<reference evidence="3" key="1">
    <citation type="submission" date="2010-07" db="EMBL/GenBank/DDBJ databases">
        <authorList>
            <consortium name="CONSOLIDER consortium CSD2007-00005"/>
            <person name="Guazzaroni M.-E."/>
            <person name="Richter M."/>
            <person name="Garcia-Salamanca A."/>
            <person name="Yarza P."/>
            <person name="Ferrer M."/>
        </authorList>
    </citation>
    <scope>NUCLEOTIDE SEQUENCE</scope>
</reference>
<evidence type="ECO:0000256" key="1">
    <source>
        <dbReference type="ARBA" id="ARBA00023027"/>
    </source>
</evidence>
<comment type="caution">
    <text evidence="3">The sequence shown here is derived from an EMBL/GenBank/DDBJ whole genome shotgun (WGS) entry which is preliminary data.</text>
</comment>
<dbReference type="EMBL" id="ADZX01000009">
    <property type="protein sequence ID" value="EFK97821.1"/>
    <property type="molecule type" value="Genomic_DNA"/>
</dbReference>
<sequence>MQSKNIILITGSCGFIGFSVAKKLLEDGCNVLGIDSLNSYYDVNLKISRNKILQSSKSYHFLKMDLCDEGAVKKLFSDYSIKTVCHLAAQAGVRYSLTHPLEYKKSNLDGFVNLIEEAKCARVENFVYASSSSVYGDNKIIPFAESLPCNQPVSLYGATKRANEIIAYSYSKLFNLPTTGLRFFTVYGPYGRPDMALFLFTRAILENKPIDVYNYGNMRRSFTYIDDIVSGVLSCLKKPFSYEIFNLGNNKSATLIEYIETIEKKLGITAVKNMLPLQPGDVMATEADLTHVKEKIGFEPKTNIDAGVGKFVDWFRDYYKM</sequence>
<dbReference type="Pfam" id="PF01370">
    <property type="entry name" value="Epimerase"/>
    <property type="match status" value="1"/>
</dbReference>
<reference evidence="3" key="2">
    <citation type="journal article" date="2011" name="Microb. Ecol.">
        <title>Taxonomic and Functional Metagenomic Profiling of the Microbial Community in the Anoxic Sediment of a Sub-saline Shallow Lake (Laguna de Carrizo, Central Spain).</title>
        <authorList>
            <person name="Ferrer M."/>
            <person name="Guazzaroni M.E."/>
            <person name="Richter M."/>
            <person name="Garcia-Salamanca A."/>
            <person name="Yarza P."/>
            <person name="Suarez-Suarez A."/>
            <person name="Solano J."/>
            <person name="Alcaide M."/>
            <person name="van Dillewijn P."/>
            <person name="Molina-Henares M.A."/>
            <person name="Lopez-Cortes N."/>
            <person name="Al-Ramahi Y."/>
            <person name="Guerrero C."/>
            <person name="Acosta A."/>
            <person name="de Eugenio L.I."/>
            <person name="Martinez V."/>
            <person name="Marques S."/>
            <person name="Rojo F."/>
            <person name="Santero E."/>
            <person name="Genilloud O."/>
            <person name="Perez-Perez J."/>
            <person name="Rossello-Mora R."/>
            <person name="Ramos J.L."/>
        </authorList>
    </citation>
    <scope>NUCLEOTIDE SEQUENCE</scope>
</reference>
<dbReference type="PRINTS" id="PR01713">
    <property type="entry name" value="NUCEPIMERASE"/>
</dbReference>
<name>D9PF27_9ZZZZ</name>
<proteinExistence type="predicted"/>
<evidence type="ECO:0000313" key="3">
    <source>
        <dbReference type="EMBL" id="EFK97821.1"/>
    </source>
</evidence>
<dbReference type="AlphaFoldDB" id="D9PF27"/>
<gene>
    <name evidence="3" type="ORF">LDC_0105</name>
</gene>
<feature type="domain" description="NAD-dependent epimerase/dehydratase" evidence="2">
    <location>
        <begin position="7"/>
        <end position="248"/>
    </location>
</feature>
<keyword evidence="1" id="KW-0520">NAD</keyword>
<dbReference type="PANTHER" id="PTHR43574">
    <property type="entry name" value="EPIMERASE-RELATED"/>
    <property type="match status" value="1"/>
</dbReference>
<dbReference type="Gene3D" id="3.90.25.10">
    <property type="entry name" value="UDP-galactose 4-epimerase, domain 1"/>
    <property type="match status" value="1"/>
</dbReference>
<accession>D9PF27</accession>
<dbReference type="Gene3D" id="3.40.50.720">
    <property type="entry name" value="NAD(P)-binding Rossmann-like Domain"/>
    <property type="match status" value="1"/>
</dbReference>
<evidence type="ECO:0000259" key="2">
    <source>
        <dbReference type="Pfam" id="PF01370"/>
    </source>
</evidence>
<dbReference type="InterPro" id="IPR001509">
    <property type="entry name" value="Epimerase_deHydtase"/>
</dbReference>